<dbReference type="InParanoid" id="A0A2J6T304"/>
<accession>A0A2J6T304</accession>
<gene>
    <name evidence="3" type="ORF">K444DRAFT_693161</name>
</gene>
<dbReference type="GeneID" id="36595914"/>
<dbReference type="AlphaFoldDB" id="A0A2J6T304"/>
<organism evidence="3 4">
    <name type="scientific">Hyaloscypha bicolor E</name>
    <dbReference type="NCBI Taxonomy" id="1095630"/>
    <lineage>
        <taxon>Eukaryota</taxon>
        <taxon>Fungi</taxon>
        <taxon>Dikarya</taxon>
        <taxon>Ascomycota</taxon>
        <taxon>Pezizomycotina</taxon>
        <taxon>Leotiomycetes</taxon>
        <taxon>Helotiales</taxon>
        <taxon>Hyaloscyphaceae</taxon>
        <taxon>Hyaloscypha</taxon>
        <taxon>Hyaloscypha bicolor</taxon>
    </lineage>
</organism>
<evidence type="ECO:0000313" key="4">
    <source>
        <dbReference type="Proteomes" id="UP000235371"/>
    </source>
</evidence>
<protein>
    <submittedName>
        <fullName evidence="3">Uncharacterized protein</fullName>
    </submittedName>
</protein>
<keyword evidence="2" id="KW-0732">Signal</keyword>
<sequence>MLYFRQCLFLTTGLATALILPNPASTDLLGVFGRSSISAPDSVYALENPRISQRAPASDGKELEASTPSWEDDPPTPETLVDVVPLVHRESNDLEAYKSPDDKRKFVVGMASQIVTSAYWVFDLWLVQQRTSANLWRGGDVSSSLGETSVTIAALRTIYNSENQFRGAADFVLKGAQDTVEVVINFTAEVFGSAAAFSIMQMINPPTCTIGGVSVPISSWSFDPTP</sequence>
<reference evidence="3 4" key="1">
    <citation type="submission" date="2016-04" db="EMBL/GenBank/DDBJ databases">
        <title>A degradative enzymes factory behind the ericoid mycorrhizal symbiosis.</title>
        <authorList>
            <consortium name="DOE Joint Genome Institute"/>
            <person name="Martino E."/>
            <person name="Morin E."/>
            <person name="Grelet G."/>
            <person name="Kuo A."/>
            <person name="Kohler A."/>
            <person name="Daghino S."/>
            <person name="Barry K."/>
            <person name="Choi C."/>
            <person name="Cichocki N."/>
            <person name="Clum A."/>
            <person name="Copeland A."/>
            <person name="Hainaut M."/>
            <person name="Haridas S."/>
            <person name="Labutti K."/>
            <person name="Lindquist E."/>
            <person name="Lipzen A."/>
            <person name="Khouja H.-R."/>
            <person name="Murat C."/>
            <person name="Ohm R."/>
            <person name="Olson A."/>
            <person name="Spatafora J."/>
            <person name="Veneault-Fourrey C."/>
            <person name="Henrissat B."/>
            <person name="Grigoriev I."/>
            <person name="Martin F."/>
            <person name="Perotto S."/>
        </authorList>
    </citation>
    <scope>NUCLEOTIDE SEQUENCE [LARGE SCALE GENOMIC DNA]</scope>
    <source>
        <strain evidence="3 4">E</strain>
    </source>
</reference>
<evidence type="ECO:0000256" key="2">
    <source>
        <dbReference type="SAM" id="SignalP"/>
    </source>
</evidence>
<name>A0A2J6T304_9HELO</name>
<dbReference type="Proteomes" id="UP000235371">
    <property type="component" value="Unassembled WGS sequence"/>
</dbReference>
<feature type="region of interest" description="Disordered" evidence="1">
    <location>
        <begin position="50"/>
        <end position="78"/>
    </location>
</feature>
<evidence type="ECO:0000256" key="1">
    <source>
        <dbReference type="SAM" id="MobiDB-lite"/>
    </source>
</evidence>
<dbReference type="EMBL" id="KZ613847">
    <property type="protein sequence ID" value="PMD57408.1"/>
    <property type="molecule type" value="Genomic_DNA"/>
</dbReference>
<keyword evidence="4" id="KW-1185">Reference proteome</keyword>
<feature type="signal peptide" evidence="2">
    <location>
        <begin position="1"/>
        <end position="17"/>
    </location>
</feature>
<dbReference type="OrthoDB" id="4950583at2759"/>
<feature type="chain" id="PRO_5014448514" evidence="2">
    <location>
        <begin position="18"/>
        <end position="226"/>
    </location>
</feature>
<evidence type="ECO:0000313" key="3">
    <source>
        <dbReference type="EMBL" id="PMD57408.1"/>
    </source>
</evidence>
<proteinExistence type="predicted"/>
<dbReference type="RefSeq" id="XP_024734312.1">
    <property type="nucleotide sequence ID" value="XM_024887838.1"/>
</dbReference>